<dbReference type="Pfam" id="PF00561">
    <property type="entry name" value="Abhydrolase_1"/>
    <property type="match status" value="1"/>
</dbReference>
<evidence type="ECO:0000256" key="1">
    <source>
        <dbReference type="ARBA" id="ARBA00008645"/>
    </source>
</evidence>
<name>A0A8K0C7K8_IGNLU</name>
<keyword evidence="5" id="KW-1185">Reference proteome</keyword>
<dbReference type="Gene3D" id="3.40.50.1820">
    <property type="entry name" value="alpha/beta hydrolase"/>
    <property type="match status" value="1"/>
</dbReference>
<dbReference type="InterPro" id="IPR050266">
    <property type="entry name" value="AB_hydrolase_sf"/>
</dbReference>
<feature type="domain" description="AB hydrolase-1" evidence="3">
    <location>
        <begin position="50"/>
        <end position="304"/>
    </location>
</feature>
<evidence type="ECO:0000256" key="2">
    <source>
        <dbReference type="ARBA" id="ARBA00022801"/>
    </source>
</evidence>
<dbReference type="PANTHER" id="PTHR43798:SF14">
    <property type="entry name" value="SERINE HYDROLASE-LIKE PROTEIN DDB_G0286239"/>
    <property type="match status" value="1"/>
</dbReference>
<dbReference type="EMBL" id="VTPC01090989">
    <property type="protein sequence ID" value="KAF2880286.1"/>
    <property type="molecule type" value="Genomic_DNA"/>
</dbReference>
<dbReference type="OrthoDB" id="190201at2759"/>
<evidence type="ECO:0000259" key="3">
    <source>
        <dbReference type="Pfam" id="PF00561"/>
    </source>
</evidence>
<reference evidence="4" key="1">
    <citation type="submission" date="2019-08" db="EMBL/GenBank/DDBJ databases">
        <title>The genome of the North American firefly Photinus pyralis.</title>
        <authorList>
            <consortium name="Photinus pyralis genome working group"/>
            <person name="Fallon T.R."/>
            <person name="Sander Lower S.E."/>
            <person name="Weng J.-K."/>
        </authorList>
    </citation>
    <scope>NUCLEOTIDE SEQUENCE</scope>
    <source>
        <strain evidence="4">TRF0915ILg1</strain>
        <tissue evidence="4">Whole body</tissue>
    </source>
</reference>
<dbReference type="InterPro" id="IPR000073">
    <property type="entry name" value="AB_hydrolase_1"/>
</dbReference>
<comment type="caution">
    <text evidence="4">The sequence shown here is derived from an EMBL/GenBank/DDBJ whole genome shotgun (WGS) entry which is preliminary data.</text>
</comment>
<dbReference type="PANTHER" id="PTHR43798">
    <property type="entry name" value="MONOACYLGLYCEROL LIPASE"/>
    <property type="match status" value="1"/>
</dbReference>
<evidence type="ECO:0000313" key="4">
    <source>
        <dbReference type="EMBL" id="KAF2880286.1"/>
    </source>
</evidence>
<dbReference type="Proteomes" id="UP000801492">
    <property type="component" value="Unassembled WGS sequence"/>
</dbReference>
<proteinExistence type="inferred from homology"/>
<keyword evidence="2" id="KW-0378">Hydrolase</keyword>
<evidence type="ECO:0000313" key="5">
    <source>
        <dbReference type="Proteomes" id="UP000801492"/>
    </source>
</evidence>
<gene>
    <name evidence="4" type="ORF">ILUMI_25882</name>
</gene>
<dbReference type="GO" id="GO:0016787">
    <property type="term" value="F:hydrolase activity"/>
    <property type="evidence" value="ECO:0007669"/>
    <property type="project" value="UniProtKB-KW"/>
</dbReference>
<sequence length="332" mass="38077">MLSLRHKIVKKLPQLLRQLSTEKHTCEEVKIPAPWGHITGKWWGPQDKRPILCCHGWQDNCGSFDTLIPLLPSHLGYLAIDFPGHGHSTQLPPGIFYHGIDSVVIVKRIIDYFNWSKVSLLGHSLGAITCYQYGLLYPDTMDFLVCLDSFKPLVHEDRKIERMVRTVQNFLKYDQLNSLKGEPPCYTFDVLEKMLHEGTRKSIALESCKYILERNIAPSTNEPGKYYFKRDGRLKVSILLGWAQKDIIESISRITYPVFISKATQSPFFENKEHVSEVLEVIRKVNKDFEYHSVEGTHHVHLNNPERLGGLISGFIKKYDNADRSDGGLKLS</sequence>
<comment type="similarity">
    <text evidence="1">Belongs to the AB hydrolase superfamily.</text>
</comment>
<organism evidence="4 5">
    <name type="scientific">Ignelater luminosus</name>
    <name type="common">Cucubano</name>
    <name type="synonym">Pyrophorus luminosus</name>
    <dbReference type="NCBI Taxonomy" id="2038154"/>
    <lineage>
        <taxon>Eukaryota</taxon>
        <taxon>Metazoa</taxon>
        <taxon>Ecdysozoa</taxon>
        <taxon>Arthropoda</taxon>
        <taxon>Hexapoda</taxon>
        <taxon>Insecta</taxon>
        <taxon>Pterygota</taxon>
        <taxon>Neoptera</taxon>
        <taxon>Endopterygota</taxon>
        <taxon>Coleoptera</taxon>
        <taxon>Polyphaga</taxon>
        <taxon>Elateriformia</taxon>
        <taxon>Elateroidea</taxon>
        <taxon>Elateridae</taxon>
        <taxon>Agrypninae</taxon>
        <taxon>Pyrophorini</taxon>
        <taxon>Ignelater</taxon>
    </lineage>
</organism>
<accession>A0A8K0C7K8</accession>
<protein>
    <recommendedName>
        <fullName evidence="3">AB hydrolase-1 domain-containing protein</fullName>
    </recommendedName>
</protein>
<dbReference type="SUPFAM" id="SSF53474">
    <property type="entry name" value="alpha/beta-Hydrolases"/>
    <property type="match status" value="1"/>
</dbReference>
<dbReference type="AlphaFoldDB" id="A0A8K0C7K8"/>
<dbReference type="InterPro" id="IPR029058">
    <property type="entry name" value="AB_hydrolase_fold"/>
</dbReference>
<dbReference type="GO" id="GO:0016020">
    <property type="term" value="C:membrane"/>
    <property type="evidence" value="ECO:0007669"/>
    <property type="project" value="TreeGrafter"/>
</dbReference>